<sequence length="125" mass="14157">MSSRPVRIPGPDHPISVKPSGGRVVVRFGDRVVADTRNALVLREASYPPVFYIPREDADMAALRRTEHHTYCPYKGEASYFSLPGNEERSVNAIWSYEAPHDAVTPIRDHLAFYPDRVQIEHTPD</sequence>
<comment type="caution">
    <text evidence="2">The sequence shown here is derived from an EMBL/GenBank/DDBJ whole genome shotgun (WGS) entry which is preliminary data.</text>
</comment>
<dbReference type="InterPro" id="IPR007361">
    <property type="entry name" value="DUF427"/>
</dbReference>
<dbReference type="PANTHER" id="PTHR34310">
    <property type="entry name" value="DUF427 DOMAIN PROTEIN (AFU_ORTHOLOGUE AFUA_3G02220)"/>
    <property type="match status" value="1"/>
</dbReference>
<evidence type="ECO:0000313" key="3">
    <source>
        <dbReference type="Proteomes" id="UP000518878"/>
    </source>
</evidence>
<dbReference type="PANTHER" id="PTHR34310:SF9">
    <property type="entry name" value="BLR5716 PROTEIN"/>
    <property type="match status" value="1"/>
</dbReference>
<evidence type="ECO:0000313" key="2">
    <source>
        <dbReference type="EMBL" id="NID14317.1"/>
    </source>
</evidence>
<protein>
    <submittedName>
        <fullName evidence="2">DUF427 domain-containing protein</fullName>
    </submittedName>
</protein>
<keyword evidence="3" id="KW-1185">Reference proteome</keyword>
<dbReference type="EMBL" id="JAAQTL010000001">
    <property type="protein sequence ID" value="NID14317.1"/>
    <property type="molecule type" value="Genomic_DNA"/>
</dbReference>
<dbReference type="Pfam" id="PF04248">
    <property type="entry name" value="NTP_transf_9"/>
    <property type="match status" value="1"/>
</dbReference>
<evidence type="ECO:0000259" key="1">
    <source>
        <dbReference type="Pfam" id="PF04248"/>
    </source>
</evidence>
<organism evidence="2 3">
    <name type="scientific">Luteibacter yeojuensis</name>
    <dbReference type="NCBI Taxonomy" id="345309"/>
    <lineage>
        <taxon>Bacteria</taxon>
        <taxon>Pseudomonadati</taxon>
        <taxon>Pseudomonadota</taxon>
        <taxon>Gammaproteobacteria</taxon>
        <taxon>Lysobacterales</taxon>
        <taxon>Rhodanobacteraceae</taxon>
        <taxon>Luteibacter</taxon>
    </lineage>
</organism>
<feature type="domain" description="DUF427" evidence="1">
    <location>
        <begin position="24"/>
        <end position="116"/>
    </location>
</feature>
<dbReference type="AlphaFoldDB" id="A0A7X5QRY0"/>
<dbReference type="InterPro" id="IPR038694">
    <property type="entry name" value="DUF427_sf"/>
</dbReference>
<accession>A0A7X5QRY0</accession>
<dbReference type="Gene3D" id="2.170.150.40">
    <property type="entry name" value="Domain of unknown function (DUF427)"/>
    <property type="match status" value="1"/>
</dbReference>
<proteinExistence type="predicted"/>
<dbReference type="Proteomes" id="UP000518878">
    <property type="component" value="Unassembled WGS sequence"/>
</dbReference>
<gene>
    <name evidence="2" type="ORF">HBF32_02420</name>
</gene>
<dbReference type="RefSeq" id="WP_166698035.1">
    <property type="nucleotide sequence ID" value="NZ_JAAQTL010000001.1"/>
</dbReference>
<name>A0A7X5QRY0_9GAMM</name>
<reference evidence="2 3" key="1">
    <citation type="journal article" date="2006" name="Int. J. Syst. Evol. Microbiol.">
        <title>Dyella yeojuensis sp. nov., isolated from greenhouse soil in Korea.</title>
        <authorList>
            <person name="Kim B.Y."/>
            <person name="Weon H.Y."/>
            <person name="Lee K.H."/>
            <person name="Seok S.J."/>
            <person name="Kwon S.W."/>
            <person name="Go S.J."/>
            <person name="Stackebrandt E."/>
        </authorList>
    </citation>
    <scope>NUCLEOTIDE SEQUENCE [LARGE SCALE GENOMIC DNA]</scope>
    <source>
        <strain evidence="2 3">DSM 17673</strain>
    </source>
</reference>